<name>A0A4Y2VPI9_ARAVE</name>
<sequence length="97" mass="11065">MLLNMTLTSLKQYPLVSIVNEIVSLDKIMGLEVDNKNIDKLVEEPRADHRRAYVAALCFTARSYGREFGRGGGSSKVRIFYRNKRNTESMGKCCILY</sequence>
<organism evidence="1 2">
    <name type="scientific">Araneus ventricosus</name>
    <name type="common">Orbweaver spider</name>
    <name type="synonym">Epeira ventricosa</name>
    <dbReference type="NCBI Taxonomy" id="182803"/>
    <lineage>
        <taxon>Eukaryota</taxon>
        <taxon>Metazoa</taxon>
        <taxon>Ecdysozoa</taxon>
        <taxon>Arthropoda</taxon>
        <taxon>Chelicerata</taxon>
        <taxon>Arachnida</taxon>
        <taxon>Araneae</taxon>
        <taxon>Araneomorphae</taxon>
        <taxon>Entelegynae</taxon>
        <taxon>Araneoidea</taxon>
        <taxon>Araneidae</taxon>
        <taxon>Araneus</taxon>
    </lineage>
</organism>
<accession>A0A4Y2VPI9</accession>
<dbReference type="Proteomes" id="UP000499080">
    <property type="component" value="Unassembled WGS sequence"/>
</dbReference>
<evidence type="ECO:0000313" key="2">
    <source>
        <dbReference type="Proteomes" id="UP000499080"/>
    </source>
</evidence>
<comment type="caution">
    <text evidence="1">The sequence shown here is derived from an EMBL/GenBank/DDBJ whole genome shotgun (WGS) entry which is preliminary data.</text>
</comment>
<dbReference type="EMBL" id="BGPR01049340">
    <property type="protein sequence ID" value="GBO26328.1"/>
    <property type="molecule type" value="Genomic_DNA"/>
</dbReference>
<protein>
    <submittedName>
        <fullName evidence="1">Uncharacterized protein</fullName>
    </submittedName>
</protein>
<proteinExistence type="predicted"/>
<gene>
    <name evidence="1" type="ORF">AVEN_169365_1</name>
</gene>
<reference evidence="1 2" key="1">
    <citation type="journal article" date="2019" name="Sci. Rep.">
        <title>Orb-weaving spider Araneus ventricosus genome elucidates the spidroin gene catalogue.</title>
        <authorList>
            <person name="Kono N."/>
            <person name="Nakamura H."/>
            <person name="Ohtoshi R."/>
            <person name="Moran D.A.P."/>
            <person name="Shinohara A."/>
            <person name="Yoshida Y."/>
            <person name="Fujiwara M."/>
            <person name="Mori M."/>
            <person name="Tomita M."/>
            <person name="Arakawa K."/>
        </authorList>
    </citation>
    <scope>NUCLEOTIDE SEQUENCE [LARGE SCALE GENOMIC DNA]</scope>
</reference>
<keyword evidence="2" id="KW-1185">Reference proteome</keyword>
<evidence type="ECO:0000313" key="1">
    <source>
        <dbReference type="EMBL" id="GBO26328.1"/>
    </source>
</evidence>
<dbReference type="AlphaFoldDB" id="A0A4Y2VPI9"/>